<gene>
    <name evidence="1" type="ORF">R3W88_032173</name>
</gene>
<evidence type="ECO:0000313" key="2">
    <source>
        <dbReference type="Proteomes" id="UP001311915"/>
    </source>
</evidence>
<protein>
    <recommendedName>
        <fullName evidence="3">RNase H type-1 domain-containing protein</fullName>
    </recommendedName>
</protein>
<evidence type="ECO:0000313" key="1">
    <source>
        <dbReference type="EMBL" id="KAK4727256.1"/>
    </source>
</evidence>
<proteinExistence type="predicted"/>
<reference evidence="1 2" key="1">
    <citation type="submission" date="2023-10" db="EMBL/GenBank/DDBJ databases">
        <title>Genome-Wide Identification Analysis in wild type Solanum Pinnatisectum Reveals Some Genes Defensing Phytophthora Infestans.</title>
        <authorList>
            <person name="Sun C."/>
        </authorList>
    </citation>
    <scope>NUCLEOTIDE SEQUENCE [LARGE SCALE GENOMIC DNA]</scope>
    <source>
        <strain evidence="1">LQN</strain>
        <tissue evidence="1">Leaf</tissue>
    </source>
</reference>
<accession>A0AAV9LNF6</accession>
<dbReference type="AlphaFoldDB" id="A0AAV9LNF6"/>
<evidence type="ECO:0008006" key="3">
    <source>
        <dbReference type="Google" id="ProtNLM"/>
    </source>
</evidence>
<comment type="caution">
    <text evidence="1">The sequence shown here is derived from an EMBL/GenBank/DDBJ whole genome shotgun (WGS) entry which is preliminary data.</text>
</comment>
<organism evidence="1 2">
    <name type="scientific">Solanum pinnatisectum</name>
    <name type="common">tansyleaf nightshade</name>
    <dbReference type="NCBI Taxonomy" id="50273"/>
    <lineage>
        <taxon>Eukaryota</taxon>
        <taxon>Viridiplantae</taxon>
        <taxon>Streptophyta</taxon>
        <taxon>Embryophyta</taxon>
        <taxon>Tracheophyta</taxon>
        <taxon>Spermatophyta</taxon>
        <taxon>Magnoliopsida</taxon>
        <taxon>eudicotyledons</taxon>
        <taxon>Gunneridae</taxon>
        <taxon>Pentapetalae</taxon>
        <taxon>asterids</taxon>
        <taxon>lamiids</taxon>
        <taxon>Solanales</taxon>
        <taxon>Solanaceae</taxon>
        <taxon>Solanoideae</taxon>
        <taxon>Solaneae</taxon>
        <taxon>Solanum</taxon>
    </lineage>
</organism>
<dbReference type="EMBL" id="JAWPEI010000005">
    <property type="protein sequence ID" value="KAK4727256.1"/>
    <property type="molecule type" value="Genomic_DNA"/>
</dbReference>
<sequence>MISLMEKLGAAMPTHIFREQNQVPDKLSKEGLNCTTFGQPIFWIVPLLFAKKLVWTDILGTVYSRKLNPFINDASGHTTTPNSICSATGSQVNATLSLFKF</sequence>
<name>A0AAV9LNF6_9SOLN</name>
<dbReference type="Proteomes" id="UP001311915">
    <property type="component" value="Unassembled WGS sequence"/>
</dbReference>
<keyword evidence="2" id="KW-1185">Reference proteome</keyword>